<dbReference type="AlphaFoldDB" id="B6G137"/>
<evidence type="ECO:0000259" key="3">
    <source>
        <dbReference type="SMART" id="SM00062"/>
    </source>
</evidence>
<evidence type="ECO:0000256" key="1">
    <source>
        <dbReference type="ARBA" id="ARBA00022729"/>
    </source>
</evidence>
<sequence>MKMKKLVSLGMAMVLSLGLVACGNGGGEESSEAADKLDAVKESGKLVVAMSADYPPFEFHSTKGGEDKVVGVDADLAKAIAKEIGVDVEFKEMTFDGLVGALKADKVDMVISGMSPTEERKKNVDFSEVYYTGKNVLVVREGEEDKITSEDQVKSMKVATQKGSIQETYANKIGCTGLKSLESVPDLMMELKNGNVDAVIVNDTVGLINVNQIDGIALSSFNLPEGDAEESMAIAVKKGNNTAYLEAINKAVKDFVANDLQKSLEDNSALAAQE</sequence>
<evidence type="ECO:0000313" key="4">
    <source>
        <dbReference type="EMBL" id="EEA84443.1"/>
    </source>
</evidence>
<dbReference type="eggNOG" id="COG0834">
    <property type="taxonomic scope" value="Bacteria"/>
</dbReference>
<dbReference type="SMART" id="SM00062">
    <property type="entry name" value="PBPb"/>
    <property type="match status" value="1"/>
</dbReference>
<feature type="signal peptide" evidence="2">
    <location>
        <begin position="1"/>
        <end position="21"/>
    </location>
</feature>
<keyword evidence="5" id="KW-1185">Reference proteome</keyword>
<name>B6G137_PEPHT</name>
<evidence type="ECO:0000256" key="2">
    <source>
        <dbReference type="SAM" id="SignalP"/>
    </source>
</evidence>
<reference evidence="4 5" key="2">
    <citation type="submission" date="2008-10" db="EMBL/GenBank/DDBJ databases">
        <title>Draft genome sequence of Clostridium hiranonis (DSM 13275).</title>
        <authorList>
            <person name="Sudarsanam P."/>
            <person name="Ley R."/>
            <person name="Guruge J."/>
            <person name="Turnbaugh P.J."/>
            <person name="Mahowald M."/>
            <person name="Liep D."/>
            <person name="Gordon J."/>
        </authorList>
    </citation>
    <scope>NUCLEOTIDE SEQUENCE [LARGE SCALE GENOMIC DNA]</scope>
    <source>
        <strain evidence="4 5">DSM 13275</strain>
    </source>
</reference>
<dbReference type="STRING" id="500633.CLOHIR_01843"/>
<dbReference type="PANTHER" id="PTHR35936">
    <property type="entry name" value="MEMBRANE-BOUND LYTIC MUREIN TRANSGLYCOSYLASE F"/>
    <property type="match status" value="1"/>
</dbReference>
<dbReference type="RefSeq" id="WP_006440705.1">
    <property type="nucleotide sequence ID" value="NZ_DS995358.1"/>
</dbReference>
<dbReference type="Proteomes" id="UP000003178">
    <property type="component" value="Unassembled WGS sequence"/>
</dbReference>
<dbReference type="InterPro" id="IPR001638">
    <property type="entry name" value="Solute-binding_3/MltF_N"/>
</dbReference>
<organism evidence="4 5">
    <name type="scientific">Peptacetobacter hiranonis (strain DSM 13275 / JCM 10541 / KCTC 15199 / TO-931)</name>
    <name type="common">Clostridium hiranonis</name>
    <dbReference type="NCBI Taxonomy" id="500633"/>
    <lineage>
        <taxon>Bacteria</taxon>
        <taxon>Bacillati</taxon>
        <taxon>Bacillota</taxon>
        <taxon>Clostridia</taxon>
        <taxon>Peptostreptococcales</taxon>
        <taxon>Peptostreptococcaceae</taxon>
        <taxon>Peptacetobacter</taxon>
    </lineage>
</organism>
<feature type="chain" id="PRO_5038827805" evidence="2">
    <location>
        <begin position="22"/>
        <end position="274"/>
    </location>
</feature>
<keyword evidence="1 2" id="KW-0732">Signal</keyword>
<evidence type="ECO:0000313" key="5">
    <source>
        <dbReference type="Proteomes" id="UP000003178"/>
    </source>
</evidence>
<protein>
    <submittedName>
        <fullName evidence="4">ABC transporter, substrate-binding protein, family 3</fullName>
    </submittedName>
</protein>
<dbReference type="SUPFAM" id="SSF53850">
    <property type="entry name" value="Periplasmic binding protein-like II"/>
    <property type="match status" value="1"/>
</dbReference>
<proteinExistence type="predicted"/>
<reference evidence="4 5" key="1">
    <citation type="submission" date="2008-09" db="EMBL/GenBank/DDBJ databases">
        <authorList>
            <person name="Fulton L."/>
            <person name="Clifton S."/>
            <person name="Fulton B."/>
            <person name="Xu J."/>
            <person name="Minx P."/>
            <person name="Pepin K.H."/>
            <person name="Johnson M."/>
            <person name="Thiruvilangam P."/>
            <person name="Bhonagiri V."/>
            <person name="Nash W.E."/>
            <person name="Mardis E.R."/>
            <person name="Wilson R.K."/>
        </authorList>
    </citation>
    <scope>NUCLEOTIDE SEQUENCE [LARGE SCALE GENOMIC DNA]</scope>
    <source>
        <strain evidence="4 5">DSM 13275</strain>
    </source>
</reference>
<dbReference type="PROSITE" id="PS51257">
    <property type="entry name" value="PROKAR_LIPOPROTEIN"/>
    <property type="match status" value="1"/>
</dbReference>
<dbReference type="Gene3D" id="3.40.190.10">
    <property type="entry name" value="Periplasmic binding protein-like II"/>
    <property type="match status" value="2"/>
</dbReference>
<accession>B6G137</accession>
<dbReference type="PANTHER" id="PTHR35936:SF17">
    <property type="entry name" value="ARGININE-BINDING EXTRACELLULAR PROTEIN ARTP"/>
    <property type="match status" value="1"/>
</dbReference>
<gene>
    <name evidence="4" type="ORF">CLOHIR_01843</name>
</gene>
<dbReference type="EMBL" id="ABWP01000071">
    <property type="protein sequence ID" value="EEA84443.1"/>
    <property type="molecule type" value="Genomic_DNA"/>
</dbReference>
<dbReference type="HOGENOM" id="CLU_019602_18_2_9"/>
<feature type="domain" description="Solute-binding protein family 3/N-terminal" evidence="3">
    <location>
        <begin position="45"/>
        <end position="267"/>
    </location>
</feature>
<comment type="caution">
    <text evidence="4">The sequence shown here is derived from an EMBL/GenBank/DDBJ whole genome shotgun (WGS) entry which is preliminary data.</text>
</comment>
<dbReference type="OrthoDB" id="9774451at2"/>
<dbReference type="Pfam" id="PF00497">
    <property type="entry name" value="SBP_bac_3"/>
    <property type="match status" value="1"/>
</dbReference>